<protein>
    <submittedName>
        <fullName evidence="1">Uncharacterized protein</fullName>
    </submittedName>
</protein>
<dbReference type="KEGG" id="fax:FUAX_53910"/>
<proteinExistence type="predicted"/>
<reference evidence="1 2" key="1">
    <citation type="submission" date="2021-12" db="EMBL/GenBank/DDBJ databases">
        <title>Genome sequencing of bacteria with rrn-lacking chromosome and rrn-plasmid.</title>
        <authorList>
            <person name="Anda M."/>
            <person name="Iwasaki W."/>
        </authorList>
    </citation>
    <scope>NUCLEOTIDE SEQUENCE [LARGE SCALE GENOMIC DNA]</scope>
    <source>
        <strain evidence="1 2">DSM 100852</strain>
        <plasmid evidence="1 2">pFA9</plasmid>
    </source>
</reference>
<organism evidence="1 2">
    <name type="scientific">Fulvitalea axinellae</name>
    <dbReference type="NCBI Taxonomy" id="1182444"/>
    <lineage>
        <taxon>Bacteria</taxon>
        <taxon>Pseudomonadati</taxon>
        <taxon>Bacteroidota</taxon>
        <taxon>Cytophagia</taxon>
        <taxon>Cytophagales</taxon>
        <taxon>Persicobacteraceae</taxon>
        <taxon>Fulvitalea</taxon>
    </lineage>
</organism>
<dbReference type="AlphaFoldDB" id="A0AAU9CLV4"/>
<keyword evidence="1" id="KW-0614">Plasmid</keyword>
<dbReference type="Proteomes" id="UP001348817">
    <property type="component" value="Plasmid pFA9"/>
</dbReference>
<evidence type="ECO:0000313" key="2">
    <source>
        <dbReference type="Proteomes" id="UP001348817"/>
    </source>
</evidence>
<sequence>MISYVNSKSGKLCTEAYVFFQDLPSVRSSKGRARLRLKNMQVTTTEVSQWTSLNFDAKQIDSNPLKFYDGPESIRAKDYRDLMNKNPDTVALDEGIVGLRSVSEARNRLPLEEFYDLIDEVRWV</sequence>
<dbReference type="EMBL" id="AP025323">
    <property type="protein sequence ID" value="BDD12959.1"/>
    <property type="molecule type" value="Genomic_DNA"/>
</dbReference>
<keyword evidence="2" id="KW-1185">Reference proteome</keyword>
<evidence type="ECO:0000313" key="1">
    <source>
        <dbReference type="EMBL" id="BDD12959.1"/>
    </source>
</evidence>
<accession>A0AAU9CLV4</accession>
<geneLocation type="plasmid" evidence="1 2">
    <name>pFA9</name>
</geneLocation>
<name>A0AAU9CLV4_9BACT</name>
<gene>
    <name evidence="1" type="ORF">FUAX_53910</name>
</gene>